<feature type="region of interest" description="Disordered" evidence="1">
    <location>
        <begin position="210"/>
        <end position="229"/>
    </location>
</feature>
<accession>A0A1F7HII3</accession>
<name>A0A1F7HII3_9BACT</name>
<sequence>MKTKISPYIKYLFVQNAVYIFFAAVLLISLFIIPPVMFSTYTKNSENIDQLQKDILDLKSKKNTLAFISGSDLKNIDNYYDLVSALIPESENYFSIIYTLSNLSELTNFNISSYSINLQGSTNNKISIQVRGEGNQSEFLDFLKQYNFGGGRLITAERILLNSEEFSGITLSLNFYNKKTSLSKQQSTDYQKVLAKIDQIKDKISFNIQTQSASDGTGEEEYPTKTNPF</sequence>
<comment type="caution">
    <text evidence="3">The sequence shown here is derived from an EMBL/GenBank/DDBJ whole genome shotgun (WGS) entry which is preliminary data.</text>
</comment>
<feature type="transmembrane region" description="Helical" evidence="2">
    <location>
        <begin position="12"/>
        <end position="33"/>
    </location>
</feature>
<gene>
    <name evidence="3" type="ORF">A3F29_03180</name>
</gene>
<reference evidence="3 4" key="1">
    <citation type="journal article" date="2016" name="Nat. Commun.">
        <title>Thousands of microbial genomes shed light on interconnected biogeochemical processes in an aquifer system.</title>
        <authorList>
            <person name="Anantharaman K."/>
            <person name="Brown C.T."/>
            <person name="Hug L.A."/>
            <person name="Sharon I."/>
            <person name="Castelle C.J."/>
            <person name="Probst A.J."/>
            <person name="Thomas B.C."/>
            <person name="Singh A."/>
            <person name="Wilkins M.J."/>
            <person name="Karaoz U."/>
            <person name="Brodie E.L."/>
            <person name="Williams K.H."/>
            <person name="Hubbard S.S."/>
            <person name="Banfield J.F."/>
        </authorList>
    </citation>
    <scope>NUCLEOTIDE SEQUENCE [LARGE SCALE GENOMIC DNA]</scope>
</reference>
<dbReference type="EMBL" id="MFZV01000031">
    <property type="protein sequence ID" value="OGK31030.1"/>
    <property type="molecule type" value="Genomic_DNA"/>
</dbReference>
<dbReference type="Proteomes" id="UP000177199">
    <property type="component" value="Unassembled WGS sequence"/>
</dbReference>
<evidence type="ECO:0000313" key="3">
    <source>
        <dbReference type="EMBL" id="OGK31030.1"/>
    </source>
</evidence>
<evidence type="ECO:0000313" key="4">
    <source>
        <dbReference type="Proteomes" id="UP000177199"/>
    </source>
</evidence>
<keyword evidence="2" id="KW-0472">Membrane</keyword>
<proteinExistence type="predicted"/>
<keyword evidence="2" id="KW-0812">Transmembrane</keyword>
<organism evidence="3 4">
    <name type="scientific">Candidatus Roizmanbacteria bacterium RIFCSPHIGHO2_12_FULL_33_9</name>
    <dbReference type="NCBI Taxonomy" id="1802045"/>
    <lineage>
        <taxon>Bacteria</taxon>
        <taxon>Candidatus Roizmaniibacteriota</taxon>
    </lineage>
</organism>
<keyword evidence="2" id="KW-1133">Transmembrane helix</keyword>
<evidence type="ECO:0000256" key="2">
    <source>
        <dbReference type="SAM" id="Phobius"/>
    </source>
</evidence>
<protein>
    <submittedName>
        <fullName evidence="3">Uncharacterized protein</fullName>
    </submittedName>
</protein>
<dbReference type="AlphaFoldDB" id="A0A1F7HII3"/>
<evidence type="ECO:0000256" key="1">
    <source>
        <dbReference type="SAM" id="MobiDB-lite"/>
    </source>
</evidence>